<evidence type="ECO:0000313" key="3">
    <source>
        <dbReference type="Proteomes" id="UP000027284"/>
    </source>
</evidence>
<dbReference type="Proteomes" id="UP000027284">
    <property type="component" value="Unassembled WGS sequence"/>
</dbReference>
<dbReference type="GO" id="GO:0016787">
    <property type="term" value="F:hydrolase activity"/>
    <property type="evidence" value="ECO:0007669"/>
    <property type="project" value="UniProtKB-ARBA"/>
</dbReference>
<gene>
    <name evidence="2" type="ORF">EG19_00740</name>
</gene>
<protein>
    <submittedName>
        <fullName evidence="2">Uncharacterized protein</fullName>
    </submittedName>
</protein>
<dbReference type="PANTHER" id="PTHR10151">
    <property type="entry name" value="ECTONUCLEOTIDE PYROPHOSPHATASE/PHOSPHODIESTERASE"/>
    <property type="match status" value="1"/>
</dbReference>
<evidence type="ECO:0000313" key="2">
    <source>
        <dbReference type="EMBL" id="KDA54124.1"/>
    </source>
</evidence>
<dbReference type="InterPro" id="IPR017850">
    <property type="entry name" value="Alkaline_phosphatase_core_sf"/>
</dbReference>
<keyword evidence="1" id="KW-0802">TPR repeat</keyword>
<keyword evidence="3" id="KW-1185">Reference proteome</keyword>
<dbReference type="AlphaFoldDB" id="A0A062XXH5"/>
<reference evidence="2 3" key="1">
    <citation type="submission" date="2014-04" db="EMBL/GenBank/DDBJ databases">
        <title>The Genome Sequence of Thermoanaerobaculum aquaticum MP-01, The First Cultivated Group 23 Acidobacterium.</title>
        <authorList>
            <person name="Stamps B.W."/>
            <person name="Losey N.A."/>
            <person name="Lawson P.A."/>
            <person name="Stevenson B.S."/>
        </authorList>
    </citation>
    <scope>NUCLEOTIDE SEQUENCE [LARGE SCALE GENOMIC DNA]</scope>
    <source>
        <strain evidence="2 3">MP-01</strain>
    </source>
</reference>
<dbReference type="PANTHER" id="PTHR10151:SF120">
    <property type="entry name" value="BIS(5'-ADENOSYL)-TRIPHOSPHATASE"/>
    <property type="match status" value="1"/>
</dbReference>
<name>A0A062XXH5_9BACT</name>
<dbReference type="EMBL" id="JMFG01000011">
    <property type="protein sequence ID" value="KDA54124.1"/>
    <property type="molecule type" value="Genomic_DNA"/>
</dbReference>
<dbReference type="STRING" id="1312852.EG19_00740"/>
<dbReference type="Pfam" id="PF14559">
    <property type="entry name" value="TPR_19"/>
    <property type="match status" value="1"/>
</dbReference>
<dbReference type="RefSeq" id="WP_038048155.1">
    <property type="nucleotide sequence ID" value="NZ_JMFG01000011.1"/>
</dbReference>
<feature type="repeat" description="TPR" evidence="1">
    <location>
        <begin position="589"/>
        <end position="622"/>
    </location>
</feature>
<dbReference type="InterPro" id="IPR011990">
    <property type="entry name" value="TPR-like_helical_dom_sf"/>
</dbReference>
<organism evidence="2 3">
    <name type="scientific">Thermoanaerobaculum aquaticum</name>
    <dbReference type="NCBI Taxonomy" id="1312852"/>
    <lineage>
        <taxon>Bacteria</taxon>
        <taxon>Pseudomonadati</taxon>
        <taxon>Acidobacteriota</taxon>
        <taxon>Thermoanaerobaculia</taxon>
        <taxon>Thermoanaerobaculales</taxon>
        <taxon>Thermoanaerobaculaceae</taxon>
        <taxon>Thermoanaerobaculum</taxon>
    </lineage>
</organism>
<sequence length="770" mass="82455">MKKLFLPLLFVLMGVAVALFRPVGPSSALWDSASGTLRVCSSWTLVPRWGKAVVLPRVATTTTFTTPEGATVTARVQLELGPGAHLQLAAAPTPEQGLAVKAGQLAPTAKLGCLAQNTCRQKLQEEMEASLQRLASGSAKASVVLEPDPAALLAFRRQELRQRVSPPRRRVLVVGWDGADWELLSKLVARGLMPNLQKLMAVGTYGELSSLTPLLSPLIWTTMATGEPPEVHGILDFLEADAATGARVPVTSRKRKVPALWNMASAAGLTVGVSGWWASWPAEAVNGVLVSDRLFFLLSDAPGDAPPGTVVFPPEHEASFRELAERAKVETGAPTVATFLPLELPRIQEALAQGRGMADPIDGFRRILVGTRVYMGAALKIAESKPHLLMAYCIGTDEIGHLLGPYLPPASPGADPALVQAAPPAVERYFAVVDRWLGRLLEQCPLSECAVLVVSDHGFKWGSDRPREFSGVAAATAALWHRPKGIFVLAGNGVMAKGRTGEPASVYDVAPTVAVLLGLPLGASWPGKPLPGVSLASGEKVAWSELVPPESYRPRVQEVKPSAEYVAQLKALGYLEGGETQGGSGSNTEGELNNLGLLHLEAGRLQEAEEAFKKAIAANPAYASPHYNLRRLYFESERYEEADRELLEALRLGLRDGRGALQRALADYERLGLRERAASLASSAVTLFPRDAMLRAAVLRYLLELNRCGEAVEKAREAVSAFPQDAAVLAFAGLSAACAGDTASAKTWMERSLVLNPNQPELKQALRMLE</sequence>
<comment type="caution">
    <text evidence="2">The sequence shown here is derived from an EMBL/GenBank/DDBJ whole genome shotgun (WGS) entry which is preliminary data.</text>
</comment>
<dbReference type="SMART" id="SM00028">
    <property type="entry name" value="TPR"/>
    <property type="match status" value="3"/>
</dbReference>
<accession>A0A062XXH5</accession>
<proteinExistence type="predicted"/>
<dbReference type="PROSITE" id="PS50005">
    <property type="entry name" value="TPR"/>
    <property type="match status" value="1"/>
</dbReference>
<dbReference type="SUPFAM" id="SSF48452">
    <property type="entry name" value="TPR-like"/>
    <property type="match status" value="1"/>
</dbReference>
<dbReference type="InterPro" id="IPR019734">
    <property type="entry name" value="TPR_rpt"/>
</dbReference>
<dbReference type="Gene3D" id="3.40.720.10">
    <property type="entry name" value="Alkaline Phosphatase, subunit A"/>
    <property type="match status" value="1"/>
</dbReference>
<dbReference type="OrthoDB" id="9779418at2"/>
<dbReference type="SUPFAM" id="SSF53649">
    <property type="entry name" value="Alkaline phosphatase-like"/>
    <property type="match status" value="1"/>
</dbReference>
<dbReference type="Pfam" id="PF01663">
    <property type="entry name" value="Phosphodiest"/>
    <property type="match status" value="1"/>
</dbReference>
<dbReference type="Gene3D" id="1.25.40.10">
    <property type="entry name" value="Tetratricopeptide repeat domain"/>
    <property type="match status" value="1"/>
</dbReference>
<dbReference type="InterPro" id="IPR002591">
    <property type="entry name" value="Phosphodiest/P_Trfase"/>
</dbReference>
<evidence type="ECO:0000256" key="1">
    <source>
        <dbReference type="PROSITE-ProRule" id="PRU00339"/>
    </source>
</evidence>